<dbReference type="EMBL" id="WLXI01000065">
    <property type="protein sequence ID" value="MTD02601.1"/>
    <property type="molecule type" value="Genomic_DNA"/>
</dbReference>
<name>A0A6L6GB83_STRUB</name>
<keyword evidence="1" id="KW-0238">DNA-binding</keyword>
<reference evidence="2 3" key="1">
    <citation type="submission" date="2019-11" db="EMBL/GenBank/DDBJ databases">
        <title>Streptococcus uberis isolated from clinical mastitis cases on a southeastern Queensland dairy.</title>
        <authorList>
            <person name="Workentine M.L."/>
            <person name="Price R."/>
            <person name="Olchowy T."/>
        </authorList>
    </citation>
    <scope>NUCLEOTIDE SEQUENCE [LARGE SCALE GENOMIC DNA]</scope>
    <source>
        <strain evidence="2 3">OLC4459-A17</strain>
    </source>
</reference>
<comment type="caution">
    <text evidence="2">The sequence shown here is derived from an EMBL/GenBank/DDBJ whole genome shotgun (WGS) entry which is preliminary data.</text>
</comment>
<dbReference type="CDD" id="cd00093">
    <property type="entry name" value="HTH_XRE"/>
    <property type="match status" value="1"/>
</dbReference>
<sequence>MNNLKDLRKNKNLTQKEMAMELQLPYRTYQRYESGESQIKPDKAEKLAKHFNVSVAYLLGYSEIKNSKIALIDNKTGMPAQFDNKKIEIGRNFLKENYTKERFDNFISEIKEFEANIDIIGIDKKTHKAGEYYDVQSLEYLTEIHLNNIYLAIAQGGELISNILMLYYGIEKEDREVIDKIMFSLSQTVDNPYYATNKDE</sequence>
<evidence type="ECO:0000313" key="3">
    <source>
        <dbReference type="Proteomes" id="UP000483839"/>
    </source>
</evidence>
<evidence type="ECO:0000313" key="2">
    <source>
        <dbReference type="EMBL" id="MTD02601.1"/>
    </source>
</evidence>
<dbReference type="PANTHER" id="PTHR46558:SF11">
    <property type="entry name" value="HTH-TYPE TRANSCRIPTIONAL REGULATOR XRE"/>
    <property type="match status" value="1"/>
</dbReference>
<dbReference type="Pfam" id="PF01381">
    <property type="entry name" value="HTH_3"/>
    <property type="match status" value="1"/>
</dbReference>
<dbReference type="Gene3D" id="1.10.260.40">
    <property type="entry name" value="lambda repressor-like DNA-binding domains"/>
    <property type="match status" value="1"/>
</dbReference>
<organism evidence="2 3">
    <name type="scientific">Streptococcus uberis</name>
    <dbReference type="NCBI Taxonomy" id="1349"/>
    <lineage>
        <taxon>Bacteria</taxon>
        <taxon>Bacillati</taxon>
        <taxon>Bacillota</taxon>
        <taxon>Bacilli</taxon>
        <taxon>Lactobacillales</taxon>
        <taxon>Streptococcaceae</taxon>
        <taxon>Streptococcus</taxon>
    </lineage>
</organism>
<dbReference type="Proteomes" id="UP000483839">
    <property type="component" value="Unassembled WGS sequence"/>
</dbReference>
<dbReference type="AlphaFoldDB" id="A0A6L6GB83"/>
<protein>
    <submittedName>
        <fullName evidence="2">Helix-turn-helix domain-containing protein</fullName>
    </submittedName>
</protein>
<dbReference type="InterPro" id="IPR001387">
    <property type="entry name" value="Cro/C1-type_HTH"/>
</dbReference>
<accession>A0A6L6GB83</accession>
<gene>
    <name evidence="2" type="ORF">GKS16_10015</name>
</gene>
<dbReference type="PROSITE" id="PS50943">
    <property type="entry name" value="HTH_CROC1"/>
    <property type="match status" value="1"/>
</dbReference>
<evidence type="ECO:0000256" key="1">
    <source>
        <dbReference type="ARBA" id="ARBA00023125"/>
    </source>
</evidence>
<dbReference type="RefSeq" id="WP_154617782.1">
    <property type="nucleotide sequence ID" value="NZ_WLXE01000055.1"/>
</dbReference>
<dbReference type="SMART" id="SM00530">
    <property type="entry name" value="HTH_XRE"/>
    <property type="match status" value="1"/>
</dbReference>
<proteinExistence type="predicted"/>
<dbReference type="InterPro" id="IPR010982">
    <property type="entry name" value="Lambda_DNA-bd_dom_sf"/>
</dbReference>
<dbReference type="GO" id="GO:0003677">
    <property type="term" value="F:DNA binding"/>
    <property type="evidence" value="ECO:0007669"/>
    <property type="project" value="UniProtKB-KW"/>
</dbReference>
<dbReference type="SUPFAM" id="SSF47413">
    <property type="entry name" value="lambda repressor-like DNA-binding domains"/>
    <property type="match status" value="1"/>
</dbReference>
<dbReference type="PANTHER" id="PTHR46558">
    <property type="entry name" value="TRACRIPTIONAL REGULATORY PROTEIN-RELATED-RELATED"/>
    <property type="match status" value="1"/>
</dbReference>